<evidence type="ECO:0000256" key="3">
    <source>
        <dbReference type="ARBA" id="ARBA00023128"/>
    </source>
</evidence>
<keyword evidence="3" id="KW-0496">Mitochondrion</keyword>
<comment type="caution">
    <text evidence="9">The sequence shown here is derived from an EMBL/GenBank/DDBJ whole genome shotgun (WGS) entry which is preliminary data.</text>
</comment>
<name>A0A843X9W1_COLES</name>
<evidence type="ECO:0000313" key="10">
    <source>
        <dbReference type="Proteomes" id="UP000652761"/>
    </source>
</evidence>
<dbReference type="GO" id="GO:0001671">
    <property type="term" value="F:ATPase activator activity"/>
    <property type="evidence" value="ECO:0007669"/>
    <property type="project" value="TreeGrafter"/>
</dbReference>
<evidence type="ECO:0000313" key="9">
    <source>
        <dbReference type="EMBL" id="MQM16077.1"/>
    </source>
</evidence>
<evidence type="ECO:0000256" key="5">
    <source>
        <dbReference type="ARBA" id="ARBA00059031"/>
    </source>
</evidence>
<dbReference type="OrthoDB" id="240298at2759"/>
<accession>A0A843X9W1</accession>
<comment type="subunit">
    <text evidence="6">Probable component of the PAM complex at least composed of a mitochondrial HSP70 protein, TIMM44 and TIMM14. The complex interacts with the TIMM23 component of the TIM17:23 complex.</text>
</comment>
<dbReference type="SMART" id="SM00271">
    <property type="entry name" value="DnaJ"/>
    <property type="match status" value="1"/>
</dbReference>
<dbReference type="SUPFAM" id="SSF46565">
    <property type="entry name" value="Chaperone J-domain"/>
    <property type="match status" value="1"/>
</dbReference>
<dbReference type="InterPro" id="IPR036869">
    <property type="entry name" value="J_dom_sf"/>
</dbReference>
<feature type="domain" description="J" evidence="8">
    <location>
        <begin position="57"/>
        <end position="116"/>
    </location>
</feature>
<dbReference type="GO" id="GO:0001405">
    <property type="term" value="C:PAM complex, Tim23 associated import motor"/>
    <property type="evidence" value="ECO:0007669"/>
    <property type="project" value="TreeGrafter"/>
</dbReference>
<dbReference type="GO" id="GO:0005783">
    <property type="term" value="C:endoplasmic reticulum"/>
    <property type="evidence" value="ECO:0007669"/>
    <property type="project" value="UniProtKB-ARBA"/>
</dbReference>
<feature type="chain" id="PRO_5032540567" description="J domain-containing protein" evidence="7">
    <location>
        <begin position="18"/>
        <end position="116"/>
    </location>
</feature>
<keyword evidence="10" id="KW-1185">Reference proteome</keyword>
<evidence type="ECO:0000256" key="4">
    <source>
        <dbReference type="ARBA" id="ARBA00023136"/>
    </source>
</evidence>
<gene>
    <name evidence="9" type="ORF">Taro_049031</name>
</gene>
<dbReference type="Gene3D" id="1.10.287.110">
    <property type="entry name" value="DnaJ domain"/>
    <property type="match status" value="1"/>
</dbReference>
<dbReference type="InterPro" id="IPR001623">
    <property type="entry name" value="DnaJ_domain"/>
</dbReference>
<dbReference type="GO" id="GO:0030150">
    <property type="term" value="P:protein import into mitochondrial matrix"/>
    <property type="evidence" value="ECO:0007669"/>
    <property type="project" value="TreeGrafter"/>
</dbReference>
<comment type="function">
    <text evidence="5">Component of the PAM complex, a complex required for the translocation of transit peptide-containing proteins from the inner membrane into the mitochondrial matrix in an ATP-dependent manner.</text>
</comment>
<dbReference type="EMBL" id="NMUH01006828">
    <property type="protein sequence ID" value="MQM16077.1"/>
    <property type="molecule type" value="Genomic_DNA"/>
</dbReference>
<evidence type="ECO:0000256" key="7">
    <source>
        <dbReference type="SAM" id="SignalP"/>
    </source>
</evidence>
<evidence type="ECO:0000256" key="2">
    <source>
        <dbReference type="ARBA" id="ARBA00022792"/>
    </source>
</evidence>
<feature type="signal peptide" evidence="7">
    <location>
        <begin position="1"/>
        <end position="17"/>
    </location>
</feature>
<keyword evidence="4" id="KW-0472">Membrane</keyword>
<sequence length="116" mass="12759">MFLVASTVVATAAVTAAAAWGGRYLIQAWEVYKARPVGPRMRRFYPGGFGQQMTRREAALILGVREHAVEEKIKEAYRRVMAANHPDAGGSQYLATKINEAKDVLMGRQKGSTSVF</sequence>
<dbReference type="AlphaFoldDB" id="A0A843X9W1"/>
<reference evidence="9" key="1">
    <citation type="submission" date="2017-07" db="EMBL/GenBank/DDBJ databases">
        <title>Taro Niue Genome Assembly and Annotation.</title>
        <authorList>
            <person name="Atibalentja N."/>
            <person name="Keating K."/>
            <person name="Fields C.J."/>
        </authorList>
    </citation>
    <scope>NUCLEOTIDE SEQUENCE</scope>
    <source>
        <strain evidence="9">Niue_2</strain>
        <tissue evidence="9">Leaf</tissue>
    </source>
</reference>
<comment type="subcellular location">
    <subcellularLocation>
        <location evidence="1">Mitochondrion inner membrane</location>
    </subcellularLocation>
</comment>
<protein>
    <recommendedName>
        <fullName evidence="8">J domain-containing protein</fullName>
    </recommendedName>
</protein>
<dbReference type="PANTHER" id="PTHR12763:SF42">
    <property type="entry name" value="OS03G0776900 PROTEIN"/>
    <property type="match status" value="1"/>
</dbReference>
<evidence type="ECO:0000256" key="6">
    <source>
        <dbReference type="ARBA" id="ARBA00063640"/>
    </source>
</evidence>
<dbReference type="CDD" id="cd06257">
    <property type="entry name" value="DnaJ"/>
    <property type="match status" value="1"/>
</dbReference>
<dbReference type="Pfam" id="PF00226">
    <property type="entry name" value="DnaJ"/>
    <property type="match status" value="1"/>
</dbReference>
<evidence type="ECO:0000256" key="1">
    <source>
        <dbReference type="ARBA" id="ARBA00004273"/>
    </source>
</evidence>
<dbReference type="PROSITE" id="PS50076">
    <property type="entry name" value="DNAJ_2"/>
    <property type="match status" value="1"/>
</dbReference>
<dbReference type="Proteomes" id="UP000652761">
    <property type="component" value="Unassembled WGS sequence"/>
</dbReference>
<keyword evidence="2" id="KW-0999">Mitochondrion inner membrane</keyword>
<dbReference type="FunFam" id="1.10.287.110:FF:000001">
    <property type="entry name" value="Import inner membrane translocase subunit tim14"/>
    <property type="match status" value="1"/>
</dbReference>
<keyword evidence="7" id="KW-0732">Signal</keyword>
<dbReference type="PANTHER" id="PTHR12763">
    <property type="match status" value="1"/>
</dbReference>
<organism evidence="9 10">
    <name type="scientific">Colocasia esculenta</name>
    <name type="common">Wild taro</name>
    <name type="synonym">Arum esculentum</name>
    <dbReference type="NCBI Taxonomy" id="4460"/>
    <lineage>
        <taxon>Eukaryota</taxon>
        <taxon>Viridiplantae</taxon>
        <taxon>Streptophyta</taxon>
        <taxon>Embryophyta</taxon>
        <taxon>Tracheophyta</taxon>
        <taxon>Spermatophyta</taxon>
        <taxon>Magnoliopsida</taxon>
        <taxon>Liliopsida</taxon>
        <taxon>Araceae</taxon>
        <taxon>Aroideae</taxon>
        <taxon>Colocasieae</taxon>
        <taxon>Colocasia</taxon>
    </lineage>
</organism>
<evidence type="ECO:0000259" key="8">
    <source>
        <dbReference type="PROSITE" id="PS50076"/>
    </source>
</evidence>
<proteinExistence type="predicted"/>